<dbReference type="GO" id="GO:0006508">
    <property type="term" value="P:proteolysis"/>
    <property type="evidence" value="ECO:0007669"/>
    <property type="project" value="UniProtKB-KW"/>
</dbReference>
<keyword evidence="4 6" id="KW-0862">Zinc</keyword>
<evidence type="ECO:0000256" key="6">
    <source>
        <dbReference type="RuleBase" id="RU003983"/>
    </source>
</evidence>
<evidence type="ECO:0000256" key="5">
    <source>
        <dbReference type="ARBA" id="ARBA00023049"/>
    </source>
</evidence>
<organism evidence="8 9">
    <name type="scientific">Xanthomonas oryzae</name>
    <dbReference type="NCBI Taxonomy" id="347"/>
    <lineage>
        <taxon>Bacteria</taxon>
        <taxon>Pseudomonadati</taxon>
        <taxon>Pseudomonadota</taxon>
        <taxon>Gammaproteobacteria</taxon>
        <taxon>Lysobacterales</taxon>
        <taxon>Lysobacteraceae</taxon>
        <taxon>Xanthomonas</taxon>
    </lineage>
</organism>
<dbReference type="AlphaFoldDB" id="A0AAP1EY38"/>
<evidence type="ECO:0000256" key="4">
    <source>
        <dbReference type="ARBA" id="ARBA00022833"/>
    </source>
</evidence>
<keyword evidence="2" id="KW-0479">Metal-binding</keyword>
<accession>A0AAP1EY38</accession>
<dbReference type="GO" id="GO:0046872">
    <property type="term" value="F:metal ion binding"/>
    <property type="evidence" value="ECO:0007669"/>
    <property type="project" value="UniProtKB-KW"/>
</dbReference>
<keyword evidence="5 6" id="KW-0482">Metalloprotease</keyword>
<dbReference type="CDD" id="cd07328">
    <property type="entry name" value="M48_Ste24p_like"/>
    <property type="match status" value="1"/>
</dbReference>
<dbReference type="InterPro" id="IPR001915">
    <property type="entry name" value="Peptidase_M48"/>
</dbReference>
<dbReference type="Proteomes" id="UP000036790">
    <property type="component" value="Unassembled WGS sequence"/>
</dbReference>
<reference evidence="8 9" key="1">
    <citation type="submission" date="2015-07" db="EMBL/GenBank/DDBJ databases">
        <authorList>
            <consortium name="Consortium for Microbial Forensics and Genomics (microFORGE)"/>
            <person name="Knight B.M."/>
            <person name="Roberts D.P."/>
            <person name="Lin D."/>
            <person name="Hari K."/>
            <person name="Fletcher J."/>
            <person name="Melcher U."/>
            <person name="Blagden T."/>
            <person name="Winegar R.A."/>
        </authorList>
    </citation>
    <scope>NUCLEOTIDE SEQUENCE [LARGE SCALE GENOMIC DNA]</scope>
    <source>
        <strain evidence="8 9">X11-5A</strain>
    </source>
</reference>
<comment type="cofactor">
    <cofactor evidence="6">
        <name>Zn(2+)</name>
        <dbReference type="ChEBI" id="CHEBI:29105"/>
    </cofactor>
    <text evidence="6">Binds 1 zinc ion per subunit.</text>
</comment>
<name>A0AAP1EY38_9XANT</name>
<comment type="similarity">
    <text evidence="6">Belongs to the peptidase M48 family.</text>
</comment>
<protein>
    <recommendedName>
        <fullName evidence="7">Peptidase M48 domain-containing protein</fullName>
    </recommendedName>
</protein>
<keyword evidence="1 6" id="KW-0645">Protease</keyword>
<dbReference type="Gene3D" id="3.30.2010.10">
    <property type="entry name" value="Metalloproteases ('zincins'), catalytic domain"/>
    <property type="match status" value="1"/>
</dbReference>
<evidence type="ECO:0000256" key="2">
    <source>
        <dbReference type="ARBA" id="ARBA00022723"/>
    </source>
</evidence>
<evidence type="ECO:0000313" key="9">
    <source>
        <dbReference type="Proteomes" id="UP000036790"/>
    </source>
</evidence>
<proteinExistence type="inferred from homology"/>
<evidence type="ECO:0000256" key="1">
    <source>
        <dbReference type="ARBA" id="ARBA00022670"/>
    </source>
</evidence>
<dbReference type="GO" id="GO:0004222">
    <property type="term" value="F:metalloendopeptidase activity"/>
    <property type="evidence" value="ECO:0007669"/>
    <property type="project" value="InterPro"/>
</dbReference>
<keyword evidence="3 6" id="KW-0378">Hydrolase</keyword>
<feature type="domain" description="Peptidase M48" evidence="7">
    <location>
        <begin position="98"/>
        <end position="129"/>
    </location>
</feature>
<comment type="caution">
    <text evidence="8">The sequence shown here is derived from an EMBL/GenBank/DDBJ whole genome shotgun (WGS) entry which is preliminary data.</text>
</comment>
<evidence type="ECO:0000256" key="3">
    <source>
        <dbReference type="ARBA" id="ARBA00022801"/>
    </source>
</evidence>
<sequence length="157" mass="17217">MQAFRLWGVAAGAALLAVFMAKALVFNKRAERDTRALELTPAEQPALFAFLHQLAADAGAPRPHKVYLSAQVNAGVFYDLSLINLLLPSRKTPEIGLDLVNVLNLGELKAVLAHEFGHFAQRTMAVGRWVYIAQQIAARCCGSFHRPCRSPPRARPS</sequence>
<dbReference type="EMBL" id="LHUJ01000324">
    <property type="protein sequence ID" value="KOR40671.1"/>
    <property type="molecule type" value="Genomic_DNA"/>
</dbReference>
<evidence type="ECO:0000313" key="8">
    <source>
        <dbReference type="EMBL" id="KOR40671.1"/>
    </source>
</evidence>
<gene>
    <name evidence="8" type="ORF">ADT25_18650</name>
</gene>
<reference evidence="8 9" key="2">
    <citation type="submission" date="2015-09" db="EMBL/GenBank/DDBJ databases">
        <title>Draft genome sequence of Xanthomonas oryzae pv. USA str. X11-5A.</title>
        <authorList>
            <person name="Knight B.M."/>
            <person name="Roberts D.P."/>
            <person name="Lin D."/>
            <person name="Hari K."/>
            <person name="Fletcher J."/>
            <person name="Melcher U."/>
            <person name="Blagden T."/>
            <person name="Winegar R.A."/>
        </authorList>
    </citation>
    <scope>NUCLEOTIDE SEQUENCE [LARGE SCALE GENOMIC DNA]</scope>
    <source>
        <strain evidence="8 9">X11-5A</strain>
    </source>
</reference>
<dbReference type="Pfam" id="PF01435">
    <property type="entry name" value="Peptidase_M48"/>
    <property type="match status" value="1"/>
</dbReference>
<evidence type="ECO:0000259" key="7">
    <source>
        <dbReference type="Pfam" id="PF01435"/>
    </source>
</evidence>